<protein>
    <submittedName>
        <fullName evidence="2">Uncharacterized protein</fullName>
    </submittedName>
</protein>
<dbReference type="EMBL" id="CP099430">
    <property type="protein sequence ID" value="USW59597.1"/>
    <property type="molecule type" value="Genomic_DNA"/>
</dbReference>
<keyword evidence="3" id="KW-1185">Reference proteome</keyword>
<dbReference type="Proteomes" id="UP001056384">
    <property type="component" value="Chromosome 13"/>
</dbReference>
<feature type="compositionally biased region" description="Polar residues" evidence="1">
    <location>
        <begin position="248"/>
        <end position="271"/>
    </location>
</feature>
<reference evidence="2" key="1">
    <citation type="submission" date="2022-06" db="EMBL/GenBank/DDBJ databases">
        <title>Complete genome sequences of two strains of the flax pathogen Septoria linicola.</title>
        <authorList>
            <person name="Lapalu N."/>
            <person name="Simon A."/>
            <person name="Demenou B."/>
            <person name="Paumier D."/>
            <person name="Guillot M.-P."/>
            <person name="Gout L."/>
            <person name="Valade R."/>
        </authorList>
    </citation>
    <scope>NUCLEOTIDE SEQUENCE</scope>
    <source>
        <strain evidence="2">SE15195</strain>
    </source>
</reference>
<proteinExistence type="predicted"/>
<evidence type="ECO:0000313" key="2">
    <source>
        <dbReference type="EMBL" id="USW59597.1"/>
    </source>
</evidence>
<feature type="compositionally biased region" description="Low complexity" evidence="1">
    <location>
        <begin position="223"/>
        <end position="247"/>
    </location>
</feature>
<evidence type="ECO:0000313" key="3">
    <source>
        <dbReference type="Proteomes" id="UP001056384"/>
    </source>
</evidence>
<accession>A0A9Q9ER72</accession>
<sequence length="424" mass="45481">MLRLSDRDNILKVLSPDQHNGRLCFFQSFRGSRRPKNERRCRRTLRRQTIDEQTGILRNDLFLAITDADVRSSVATFLCAMSCCVHGNQTKSSITNAVQLVEDLVRDRQPTYFSCFNCGGPLDALYTCSACPTAMLLDLLNPLDSIGHFPFSPDFDAAMCTFSPAGNFKDPSASQGSVTAHALGPENSPDFNLLSFTSSTGNPQDLVATESLDTAGQAPNLDPSLATTLPLSVTTPPTLRPTSPATSFSDPSTCPSLVNSGILQDGVSSTAPPKLDREPLGGHAVHTSSSQSLNFLTREHFPEPSPLHTDVFSTAPWNSNRDNGGLFEGLGAVQPDVFSTTLSHSNLDNIGLCEGLGAVHPDAFSTALHDSSSTALQDFDQDDGDWYSAMDFNQFIQMPSPRLLEGETSKLGNGLGGAQSGAEC</sequence>
<evidence type="ECO:0000256" key="1">
    <source>
        <dbReference type="SAM" id="MobiDB-lite"/>
    </source>
</evidence>
<dbReference type="AlphaFoldDB" id="A0A9Q9ER72"/>
<name>A0A9Q9ER72_9PEZI</name>
<organism evidence="2 3">
    <name type="scientific">Septoria linicola</name>
    <dbReference type="NCBI Taxonomy" id="215465"/>
    <lineage>
        <taxon>Eukaryota</taxon>
        <taxon>Fungi</taxon>
        <taxon>Dikarya</taxon>
        <taxon>Ascomycota</taxon>
        <taxon>Pezizomycotina</taxon>
        <taxon>Dothideomycetes</taxon>
        <taxon>Dothideomycetidae</taxon>
        <taxon>Mycosphaerellales</taxon>
        <taxon>Mycosphaerellaceae</taxon>
        <taxon>Septoria</taxon>
    </lineage>
</organism>
<gene>
    <name evidence="2" type="ORF">Slin15195_G129160</name>
</gene>
<feature type="region of interest" description="Disordered" evidence="1">
    <location>
        <begin position="215"/>
        <end position="288"/>
    </location>
</feature>